<dbReference type="InterPro" id="IPR004089">
    <property type="entry name" value="MCPsignal_dom"/>
</dbReference>
<comment type="similarity">
    <text evidence="5">Belongs to the methyl-accepting chemotaxis (MCP) protein family.</text>
</comment>
<evidence type="ECO:0000256" key="2">
    <source>
        <dbReference type="ARBA" id="ARBA00022475"/>
    </source>
</evidence>
<comment type="caution">
    <text evidence="10">The sequence shown here is derived from an EMBL/GenBank/DDBJ whole genome shotgun (WGS) entry which is preliminary data.</text>
</comment>
<evidence type="ECO:0000256" key="1">
    <source>
        <dbReference type="ARBA" id="ARBA00004236"/>
    </source>
</evidence>
<dbReference type="InterPro" id="IPR003660">
    <property type="entry name" value="HAMP_dom"/>
</dbReference>
<feature type="domain" description="Methyl-accepting transducer" evidence="8">
    <location>
        <begin position="266"/>
        <end position="509"/>
    </location>
</feature>
<evidence type="ECO:0000256" key="6">
    <source>
        <dbReference type="PROSITE-ProRule" id="PRU00284"/>
    </source>
</evidence>
<comment type="subcellular location">
    <subcellularLocation>
        <location evidence="1">Cell membrane</location>
    </subcellularLocation>
</comment>
<dbReference type="PROSITE" id="PS50885">
    <property type="entry name" value="HAMP"/>
    <property type="match status" value="1"/>
</dbReference>
<dbReference type="Pfam" id="PF12729">
    <property type="entry name" value="4HB_MCP_1"/>
    <property type="match status" value="1"/>
</dbReference>
<dbReference type="Pfam" id="PF00015">
    <property type="entry name" value="MCPsignal"/>
    <property type="match status" value="1"/>
</dbReference>
<proteinExistence type="inferred from homology"/>
<dbReference type="SMART" id="SM00304">
    <property type="entry name" value="HAMP"/>
    <property type="match status" value="1"/>
</dbReference>
<dbReference type="Pfam" id="PF00672">
    <property type="entry name" value="HAMP"/>
    <property type="match status" value="1"/>
</dbReference>
<gene>
    <name evidence="10" type="ORF">Q3C12_20605</name>
</gene>
<dbReference type="PANTHER" id="PTHR32089">
    <property type="entry name" value="METHYL-ACCEPTING CHEMOTAXIS PROTEIN MCPB"/>
    <property type="match status" value="1"/>
</dbReference>
<accession>A0ABT8VEJ9</accession>
<keyword evidence="3 7" id="KW-0472">Membrane</keyword>
<dbReference type="CDD" id="cd19411">
    <property type="entry name" value="MCP2201-like_sensor"/>
    <property type="match status" value="1"/>
</dbReference>
<dbReference type="CDD" id="cd06225">
    <property type="entry name" value="HAMP"/>
    <property type="match status" value="1"/>
</dbReference>
<evidence type="ECO:0000259" key="9">
    <source>
        <dbReference type="PROSITE" id="PS50885"/>
    </source>
</evidence>
<dbReference type="SUPFAM" id="SSF58104">
    <property type="entry name" value="Methyl-accepting chemotaxis protein (MCP) signaling domain"/>
    <property type="match status" value="1"/>
</dbReference>
<evidence type="ECO:0000256" key="3">
    <source>
        <dbReference type="ARBA" id="ARBA00023136"/>
    </source>
</evidence>
<dbReference type="RefSeq" id="WP_302879602.1">
    <property type="nucleotide sequence ID" value="NZ_JAUMKJ010000026.1"/>
</dbReference>
<dbReference type="Gene3D" id="1.10.287.950">
    <property type="entry name" value="Methyl-accepting chemotaxis protein"/>
    <property type="match status" value="1"/>
</dbReference>
<organism evidence="10 11">
    <name type="scientific">Paenibacillus ehimensis</name>
    <dbReference type="NCBI Taxonomy" id="79264"/>
    <lineage>
        <taxon>Bacteria</taxon>
        <taxon>Bacillati</taxon>
        <taxon>Bacillota</taxon>
        <taxon>Bacilli</taxon>
        <taxon>Bacillales</taxon>
        <taxon>Paenibacillaceae</taxon>
        <taxon>Paenibacillus</taxon>
    </lineage>
</organism>
<evidence type="ECO:0000256" key="5">
    <source>
        <dbReference type="ARBA" id="ARBA00029447"/>
    </source>
</evidence>
<evidence type="ECO:0000259" key="8">
    <source>
        <dbReference type="PROSITE" id="PS50111"/>
    </source>
</evidence>
<dbReference type="InterPro" id="IPR047347">
    <property type="entry name" value="YvaQ-like_sensor"/>
</dbReference>
<evidence type="ECO:0000313" key="11">
    <source>
        <dbReference type="Proteomes" id="UP001168883"/>
    </source>
</evidence>
<dbReference type="SMART" id="SM00283">
    <property type="entry name" value="MA"/>
    <property type="match status" value="1"/>
</dbReference>
<sequence>MKLSVGKKMYAGFIIVLLIAGIIGWTAINRMQKMNEETSEITTVWMPGVESINNINYLKEFVLTTTLSHILSPDQSTMESLEKTRSELLTKIDREFQAYEKTIVLEEDRKHFDAMVKAWKAFIPLNDKTIKESQKRNEAEAYALYLQSQEALKGLFADVEALVKLNHDGAVQSSKDSSDAYDSGFLMTLIFLIAGLIIGAGTAVFLTRSITKPLALVTGSISEVSRGNLTIDPVQVASRDELGLLAQSTNDMIVSLRRLIASVLESAQNVAAASQQISASSQEIAGGASSQATAAQSVNELFRELSIAIDSVAQSAEASADLSTQAKEMAQEGGTTIHSTVAAMTQVEKQMSLLQDDSGKIGQIIAVIDDIADQTNLLALNAAIEAARAGEQGKGFAVVADEVRKLAERSGNATKEIASIISGMQKNTLQSVDAVSHAVALAHKIGTAFEQIVAKVNETAVQVNEIAAASEEQAAQAGEVLGAVETIAAASEEAAAAAEETASSTQSLAKMAEELNGSVSAFRI</sequence>
<protein>
    <submittedName>
        <fullName evidence="10">Methyl-accepting chemotaxis protein</fullName>
    </submittedName>
</protein>
<keyword evidence="2" id="KW-1003">Cell membrane</keyword>
<keyword evidence="4 6" id="KW-0807">Transducer</keyword>
<dbReference type="Proteomes" id="UP001168883">
    <property type="component" value="Unassembled WGS sequence"/>
</dbReference>
<evidence type="ECO:0000313" key="10">
    <source>
        <dbReference type="EMBL" id="MDO3679415.1"/>
    </source>
</evidence>
<feature type="domain" description="HAMP" evidence="9">
    <location>
        <begin position="208"/>
        <end position="261"/>
    </location>
</feature>
<reference evidence="10" key="1">
    <citation type="submission" date="2023-07" db="EMBL/GenBank/DDBJ databases">
        <authorList>
            <person name="Aktuganov G."/>
            <person name="Boyko T."/>
            <person name="Delegan Y."/>
            <person name="Galimzianova N."/>
            <person name="Gilvanova E."/>
            <person name="Korobov V."/>
            <person name="Kuzmina L."/>
            <person name="Melentiev A."/>
            <person name="Milman P."/>
            <person name="Ryabova A."/>
            <person name="Stupak E."/>
            <person name="Yasakov T."/>
            <person name="Zharikova N."/>
            <person name="Zhurenko E."/>
        </authorList>
    </citation>
    <scope>NUCLEOTIDE SEQUENCE</scope>
    <source>
        <strain evidence="10">IB-739</strain>
    </source>
</reference>
<name>A0ABT8VEJ9_9BACL</name>
<keyword evidence="11" id="KW-1185">Reference proteome</keyword>
<keyword evidence="7" id="KW-1133">Transmembrane helix</keyword>
<dbReference type="EMBL" id="JAUMKJ010000026">
    <property type="protein sequence ID" value="MDO3679415.1"/>
    <property type="molecule type" value="Genomic_DNA"/>
</dbReference>
<dbReference type="CDD" id="cd11386">
    <property type="entry name" value="MCP_signal"/>
    <property type="match status" value="1"/>
</dbReference>
<evidence type="ECO:0000256" key="4">
    <source>
        <dbReference type="ARBA" id="ARBA00023224"/>
    </source>
</evidence>
<dbReference type="PANTHER" id="PTHR32089:SF112">
    <property type="entry name" value="LYSOZYME-LIKE PROTEIN-RELATED"/>
    <property type="match status" value="1"/>
</dbReference>
<keyword evidence="7" id="KW-0812">Transmembrane</keyword>
<evidence type="ECO:0000256" key="7">
    <source>
        <dbReference type="SAM" id="Phobius"/>
    </source>
</evidence>
<feature type="transmembrane region" description="Helical" evidence="7">
    <location>
        <begin position="185"/>
        <end position="206"/>
    </location>
</feature>
<feature type="transmembrane region" description="Helical" evidence="7">
    <location>
        <begin position="9"/>
        <end position="28"/>
    </location>
</feature>
<dbReference type="PROSITE" id="PS50111">
    <property type="entry name" value="CHEMOTAXIS_TRANSDUC_2"/>
    <property type="match status" value="1"/>
</dbReference>
<dbReference type="InterPro" id="IPR024478">
    <property type="entry name" value="HlyB_4HB_MCP"/>
</dbReference>